<dbReference type="Gene3D" id="3.30.160.60">
    <property type="entry name" value="Classic Zinc Finger"/>
    <property type="match status" value="1"/>
</dbReference>
<feature type="domain" description="C2H2-type" evidence="2">
    <location>
        <begin position="2"/>
        <end position="26"/>
    </location>
</feature>
<evidence type="ECO:0000313" key="3">
    <source>
        <dbReference type="EMBL" id="GAI56456.1"/>
    </source>
</evidence>
<accession>X1QNW3</accession>
<reference evidence="3" key="1">
    <citation type="journal article" date="2014" name="Front. Microbiol.">
        <title>High frequency of phylogenetically diverse reductive dehalogenase-homologous genes in deep subseafloor sedimentary metagenomes.</title>
        <authorList>
            <person name="Kawai M."/>
            <person name="Futagami T."/>
            <person name="Toyoda A."/>
            <person name="Takaki Y."/>
            <person name="Nishi S."/>
            <person name="Hori S."/>
            <person name="Arai W."/>
            <person name="Tsubouchi T."/>
            <person name="Morono Y."/>
            <person name="Uchiyama I."/>
            <person name="Ito T."/>
            <person name="Fujiyama A."/>
            <person name="Inagaki F."/>
            <person name="Takami H."/>
        </authorList>
    </citation>
    <scope>NUCLEOTIDE SEQUENCE</scope>
    <source>
        <strain evidence="3">Expedition CK06-06</strain>
    </source>
</reference>
<gene>
    <name evidence="3" type="ORF">S06H3_53398</name>
</gene>
<sequence length="205" mass="22469">MVKCKDCGQTFGSTQALSSHVRNVHAVGPKTEDQVESDSGILDLKKEVRRAELSSRLERLKASMAGGKTDLLFLELDRLGKEVADLKKSNGELRATIAAFEDKFLDSDAFSNFLGVVGSTLSTHTSAINELTKLVGQSMILEGWRLSTDSLGVYNLRGLGDNRLRYLVKEGKIVTTYPSALWSAVVAVKHANHVVVRKSSRDDFL</sequence>
<dbReference type="PROSITE" id="PS00028">
    <property type="entry name" value="ZINC_FINGER_C2H2_1"/>
    <property type="match status" value="1"/>
</dbReference>
<name>X1QNW3_9ZZZZ</name>
<proteinExistence type="predicted"/>
<dbReference type="EMBL" id="BARV01034041">
    <property type="protein sequence ID" value="GAI56456.1"/>
    <property type="molecule type" value="Genomic_DNA"/>
</dbReference>
<organism evidence="3">
    <name type="scientific">marine sediment metagenome</name>
    <dbReference type="NCBI Taxonomy" id="412755"/>
    <lineage>
        <taxon>unclassified sequences</taxon>
        <taxon>metagenomes</taxon>
        <taxon>ecological metagenomes</taxon>
    </lineage>
</organism>
<evidence type="ECO:0000256" key="1">
    <source>
        <dbReference type="SAM" id="Coils"/>
    </source>
</evidence>
<dbReference type="PROSITE" id="PS50157">
    <property type="entry name" value="ZINC_FINGER_C2H2_2"/>
    <property type="match status" value="1"/>
</dbReference>
<evidence type="ECO:0000259" key="2">
    <source>
        <dbReference type="PROSITE" id="PS50157"/>
    </source>
</evidence>
<dbReference type="AlphaFoldDB" id="X1QNW3"/>
<keyword evidence="1" id="KW-0175">Coiled coil</keyword>
<comment type="caution">
    <text evidence="3">The sequence shown here is derived from an EMBL/GenBank/DDBJ whole genome shotgun (WGS) entry which is preliminary data.</text>
</comment>
<protein>
    <recommendedName>
        <fullName evidence="2">C2H2-type domain-containing protein</fullName>
    </recommendedName>
</protein>
<feature type="coiled-coil region" evidence="1">
    <location>
        <begin position="76"/>
        <end position="103"/>
    </location>
</feature>
<feature type="non-terminal residue" evidence="3">
    <location>
        <position position="205"/>
    </location>
</feature>
<dbReference type="InterPro" id="IPR013087">
    <property type="entry name" value="Znf_C2H2_type"/>
</dbReference>